<feature type="compositionally biased region" description="Basic and acidic residues" evidence="1">
    <location>
        <begin position="149"/>
        <end position="160"/>
    </location>
</feature>
<dbReference type="GeneID" id="121100507"/>
<accession>A0A8M1FA50</accession>
<feature type="region of interest" description="Disordered" evidence="1">
    <location>
        <begin position="1"/>
        <end position="47"/>
    </location>
</feature>
<feature type="compositionally biased region" description="Low complexity" evidence="1">
    <location>
        <begin position="199"/>
        <end position="208"/>
    </location>
</feature>
<feature type="compositionally biased region" description="Polar residues" evidence="1">
    <location>
        <begin position="706"/>
        <end position="717"/>
    </location>
</feature>
<gene>
    <name evidence="3" type="primary">LOC121100507</name>
</gene>
<feature type="compositionally biased region" description="Basic residues" evidence="1">
    <location>
        <begin position="209"/>
        <end position="219"/>
    </location>
</feature>
<feature type="compositionally biased region" description="Basic and acidic residues" evidence="1">
    <location>
        <begin position="570"/>
        <end position="579"/>
    </location>
</feature>
<feature type="region of interest" description="Disordered" evidence="1">
    <location>
        <begin position="829"/>
        <end position="861"/>
    </location>
</feature>
<feature type="compositionally biased region" description="Basic residues" evidence="1">
    <location>
        <begin position="280"/>
        <end position="296"/>
    </location>
</feature>
<feature type="compositionally biased region" description="Low complexity" evidence="1">
    <location>
        <begin position="399"/>
        <end position="422"/>
    </location>
</feature>
<keyword evidence="2" id="KW-1185">Reference proteome</keyword>
<feature type="compositionally biased region" description="Basic residues" evidence="1">
    <location>
        <begin position="358"/>
        <end position="377"/>
    </location>
</feature>
<feature type="compositionally biased region" description="Basic and acidic residues" evidence="1">
    <location>
        <begin position="649"/>
        <end position="670"/>
    </location>
</feature>
<dbReference type="Proteomes" id="UP000261680">
    <property type="component" value="Unplaced"/>
</dbReference>
<dbReference type="RefSeq" id="XP_040477679.1">
    <property type="nucleotide sequence ID" value="XM_040621745.1"/>
</dbReference>
<reference evidence="3" key="1">
    <citation type="submission" date="2025-08" db="UniProtKB">
        <authorList>
            <consortium name="RefSeq"/>
        </authorList>
    </citation>
    <scope>IDENTIFICATION</scope>
    <source>
        <tissue evidence="3">Whole blood</tissue>
    </source>
</reference>
<proteinExistence type="predicted"/>
<feature type="compositionally biased region" description="Basic and acidic residues" evidence="1">
    <location>
        <begin position="174"/>
        <end position="196"/>
    </location>
</feature>
<evidence type="ECO:0000313" key="2">
    <source>
        <dbReference type="Proteomes" id="UP000261680"/>
    </source>
</evidence>
<dbReference type="AlphaFoldDB" id="A0A8M1FA50"/>
<dbReference type="KEGG" id="umr:121100507"/>
<sequence>MPGRHKPVIPEFDRCTAPNSPPGTVPGVGAHRPPASPVSALQPYSPEPKDFGFPEAARRVMGVRPRINVVGIVYGRNYDGPRKSPVLLTTNHLPGRGVGNLRRLLPSLDVERGEPETAHVPGGAGASRSGPDVPSTGCARGGGGGGNPPEDKAHGEREDGSTLSTVRPPTRRARLTDRPHPRGREHTDGSAERRGDASPPGAAPMAARGRGRGTGRSRRGWGGPARAHAGRGGAGPEPGSPPAPGRQRAATAAATDGQDPTRARARAPERETRPGEGRRPPRRHTTPPPGRRRRQTRMGGRSGPGKRQAHRGAAPGQQPDGRRATRRLSGEGLGAGNRKSSGGKDRGPPRGGSGTLQRRLRARGRPPGHTGSHRPRPPARADPVAPEDADPAPGGPWQPRGARATTTTPPSRPAPRTLSTPRAQRKPPAHPARPETLLTRGRGHFAPGDDHPPKAVAAGEGTTPNSGEAGFGPKRADRGHDVPSAIWSRRARRGWVGGDGEGAQSGRGPGARGGSGSGEGRAPAKTRTGPPGKRARDPTATSMRAVPRRPGRRPASAPLAGPPPRTRPHHGWDPKTPRDPRRRGRQNLRQSSVWSIPESRPRGSNPQEERPDPRARTPPRAATRRSGRETAVARHGKRAAGALPPLGDDSIREGVPHAHSHAREPARRTPDQAQQDPPDSEGAQAAVGKERRVGPNRGPADPTERGSPNTQRSSTGAPLTASKAAKGSGGGVGLRTRGRHQGSPSAHGWGPTREPSLPRHAHHARVTAEKSCASGEATRGGDGRGMLAKNGTPGWPRQQLCSARAIARHIPRHVQAPSTACARGIEAPASPWGRWSSLSDSTTTAPDYATNSGGPRGRWGT</sequence>
<name>A0A8M1FA50_URSMA</name>
<feature type="compositionally biased region" description="Gly residues" evidence="1">
    <location>
        <begin position="495"/>
        <end position="519"/>
    </location>
</feature>
<feature type="region of interest" description="Disordered" evidence="1">
    <location>
        <begin position="113"/>
        <end position="795"/>
    </location>
</feature>
<feature type="compositionally biased region" description="Basic and acidic residues" evidence="1">
    <location>
        <begin position="259"/>
        <end position="279"/>
    </location>
</feature>
<organism evidence="2 3">
    <name type="scientific">Ursus maritimus</name>
    <name type="common">Polar bear</name>
    <name type="synonym">Thalarctos maritimus</name>
    <dbReference type="NCBI Taxonomy" id="29073"/>
    <lineage>
        <taxon>Eukaryota</taxon>
        <taxon>Metazoa</taxon>
        <taxon>Chordata</taxon>
        <taxon>Craniata</taxon>
        <taxon>Vertebrata</taxon>
        <taxon>Euteleostomi</taxon>
        <taxon>Mammalia</taxon>
        <taxon>Eutheria</taxon>
        <taxon>Laurasiatheria</taxon>
        <taxon>Carnivora</taxon>
        <taxon>Caniformia</taxon>
        <taxon>Ursidae</taxon>
        <taxon>Ursus</taxon>
    </lineage>
</organism>
<feature type="compositionally biased region" description="Polar residues" evidence="1">
    <location>
        <begin position="836"/>
        <end position="853"/>
    </location>
</feature>
<feature type="compositionally biased region" description="Low complexity" evidence="1">
    <location>
        <begin position="245"/>
        <end position="258"/>
    </location>
</feature>
<evidence type="ECO:0000313" key="3">
    <source>
        <dbReference type="RefSeq" id="XP_040477679.1"/>
    </source>
</evidence>
<dbReference type="OrthoDB" id="9809786at2759"/>
<protein>
    <submittedName>
        <fullName evidence="3">Collagen alpha-1(I) chain-like</fullName>
    </submittedName>
</protein>
<evidence type="ECO:0000256" key="1">
    <source>
        <dbReference type="SAM" id="MobiDB-lite"/>
    </source>
</evidence>